<dbReference type="Proteomes" id="UP000451471">
    <property type="component" value="Unassembled WGS sequence"/>
</dbReference>
<dbReference type="RefSeq" id="WP_158203457.1">
    <property type="nucleotide sequence ID" value="NZ_WSZK01000010.1"/>
</dbReference>
<name>A0A6B0GGQ6_9EURY</name>
<organism evidence="2 3">
    <name type="scientific">Halomarina oriensis</name>
    <dbReference type="NCBI Taxonomy" id="671145"/>
    <lineage>
        <taxon>Archaea</taxon>
        <taxon>Methanobacteriati</taxon>
        <taxon>Methanobacteriota</taxon>
        <taxon>Stenosarchaea group</taxon>
        <taxon>Halobacteria</taxon>
        <taxon>Halobacteriales</taxon>
        <taxon>Natronomonadaceae</taxon>
        <taxon>Halomarina</taxon>
    </lineage>
</organism>
<keyword evidence="3" id="KW-1185">Reference proteome</keyword>
<feature type="compositionally biased region" description="Polar residues" evidence="1">
    <location>
        <begin position="1"/>
        <end position="27"/>
    </location>
</feature>
<evidence type="ECO:0000313" key="2">
    <source>
        <dbReference type="EMBL" id="MWG33730.1"/>
    </source>
</evidence>
<protein>
    <submittedName>
        <fullName evidence="2">Uncharacterized protein</fullName>
    </submittedName>
</protein>
<dbReference type="AlphaFoldDB" id="A0A6B0GGQ6"/>
<comment type="caution">
    <text evidence="2">The sequence shown here is derived from an EMBL/GenBank/DDBJ whole genome shotgun (WGS) entry which is preliminary data.</text>
</comment>
<evidence type="ECO:0000313" key="3">
    <source>
        <dbReference type="Proteomes" id="UP000451471"/>
    </source>
</evidence>
<evidence type="ECO:0000256" key="1">
    <source>
        <dbReference type="SAM" id="MobiDB-lite"/>
    </source>
</evidence>
<accession>A0A6B0GGQ6</accession>
<reference evidence="2 3" key="1">
    <citation type="submission" date="2019-12" db="EMBL/GenBank/DDBJ databases">
        <title>Halocatena pleomorpha gen. nov. sp. nov., an extremely halophilic archaeon of family Halobacteriaceae isolated from saltpan soil.</title>
        <authorList>
            <person name="Pal Y."/>
            <person name="Verma A."/>
            <person name="Krishnamurthi S."/>
            <person name="Kumar P."/>
        </authorList>
    </citation>
    <scope>NUCLEOTIDE SEQUENCE [LARGE SCALE GENOMIC DNA]</scope>
    <source>
        <strain evidence="2 3">JCM 16495</strain>
    </source>
</reference>
<feature type="region of interest" description="Disordered" evidence="1">
    <location>
        <begin position="1"/>
        <end position="38"/>
    </location>
</feature>
<sequence length="158" mass="17241">MSGCVSLSGNAEQNRSQEETSNNSTEIVSCGDYAYQPKDTSDDDRLPWHVAIKNVDLESIPVSISIIEISDETEKEVISCLAKSKSHSKLIFDLSPNVGYRVDVTLERPTSSEKASTTVTGWNRVTGGNEALEATVEDGQFEIMHVHYDAGLTADNKS</sequence>
<proteinExistence type="predicted"/>
<gene>
    <name evidence="2" type="ORF">GQS65_04345</name>
</gene>
<dbReference type="EMBL" id="WSZK01000010">
    <property type="protein sequence ID" value="MWG33730.1"/>
    <property type="molecule type" value="Genomic_DNA"/>
</dbReference>